<dbReference type="InterPro" id="IPR003744">
    <property type="entry name" value="YhhQ"/>
</dbReference>
<dbReference type="Proteomes" id="UP000003379">
    <property type="component" value="Unassembled WGS sequence"/>
</dbReference>
<dbReference type="HOGENOM" id="CLU_075503_2_1_9"/>
<keyword evidence="1" id="KW-1133">Transmembrane helix</keyword>
<reference evidence="2 3" key="1">
    <citation type="submission" date="2011-08" db="EMBL/GenBank/DDBJ databases">
        <title>The Genome Sequence of Eubacteriaceae bacterium CM5.</title>
        <authorList>
            <consortium name="The Broad Institute Genome Sequencing Platform"/>
            <person name="Earl A."/>
            <person name="Ward D."/>
            <person name="Feldgarden M."/>
            <person name="Gevers D."/>
            <person name="Sizova M."/>
            <person name="Hazen A."/>
            <person name="Epstein S."/>
            <person name="Young S.K."/>
            <person name="Zeng Q."/>
            <person name="Gargeya S."/>
            <person name="Fitzgerald M."/>
            <person name="Haas B."/>
            <person name="Abouelleil A."/>
            <person name="Alvarado L."/>
            <person name="Arachchi H.M."/>
            <person name="Berlin A."/>
            <person name="Brown A."/>
            <person name="Chapman S.B."/>
            <person name="Chen Z."/>
            <person name="Dunbar C."/>
            <person name="Freedman E."/>
            <person name="Gearin G."/>
            <person name="Gellesch M."/>
            <person name="Goldberg J."/>
            <person name="Griggs A."/>
            <person name="Gujja S."/>
            <person name="Heiman D."/>
            <person name="Howarth C."/>
            <person name="Larson L."/>
            <person name="Lui A."/>
            <person name="MacDonald P.J.P."/>
            <person name="Montmayeur A."/>
            <person name="Murphy C."/>
            <person name="Neiman D."/>
            <person name="Pearson M."/>
            <person name="Priest M."/>
            <person name="Roberts A."/>
            <person name="Saif S."/>
            <person name="Shea T."/>
            <person name="Shenoy N."/>
            <person name="Sisk P."/>
            <person name="Stolte C."/>
            <person name="Sykes S."/>
            <person name="Wortman J."/>
            <person name="Nusbaum C."/>
            <person name="Birren B."/>
        </authorList>
    </citation>
    <scope>NUCLEOTIDE SEQUENCE [LARGE SCALE GENOMIC DNA]</scope>
    <source>
        <strain evidence="2 3">CM5</strain>
    </source>
</reference>
<name>G9XA58_9FIRM</name>
<evidence type="ECO:0000313" key="3">
    <source>
        <dbReference type="Proteomes" id="UP000003379"/>
    </source>
</evidence>
<comment type="function">
    <text evidence="1">Involved in the import of queuosine (Q) precursors, required for Q precursor salvage.</text>
</comment>
<dbReference type="EMBL" id="AFZG01000001">
    <property type="protein sequence ID" value="EHL20304.1"/>
    <property type="molecule type" value="Genomic_DNA"/>
</dbReference>
<comment type="similarity">
    <text evidence="1">Belongs to the vitamin uptake transporter (VUT/ECF) (TC 2.A.88) family. Q precursor transporter subfamily.</text>
</comment>
<evidence type="ECO:0000313" key="2">
    <source>
        <dbReference type="EMBL" id="EHL20304.1"/>
    </source>
</evidence>
<comment type="caution">
    <text evidence="2">The sequence shown here is derived from an EMBL/GenBank/DDBJ whole genome shotgun (WGS) entry which is preliminary data.</text>
</comment>
<dbReference type="HAMAP" id="MF_02088">
    <property type="entry name" value="Q_prec_transport"/>
    <property type="match status" value="1"/>
</dbReference>
<keyword evidence="1" id="KW-0813">Transport</keyword>
<feature type="transmembrane region" description="Helical" evidence="1">
    <location>
        <begin position="7"/>
        <end position="26"/>
    </location>
</feature>
<comment type="subcellular location">
    <subcellularLocation>
        <location evidence="1">Cell membrane</location>
        <topology evidence="1">Multi-pass membrane protein</topology>
    </subcellularLocation>
</comment>
<dbReference type="RefSeq" id="WP_009528449.1">
    <property type="nucleotide sequence ID" value="NZ_JH414596.1"/>
</dbReference>
<dbReference type="GO" id="GO:0022857">
    <property type="term" value="F:transmembrane transporter activity"/>
    <property type="evidence" value="ECO:0007669"/>
    <property type="project" value="UniProtKB-UniRule"/>
</dbReference>
<dbReference type="PATRIC" id="fig|796940.3.peg.150"/>
<feature type="transmembrane region" description="Helical" evidence="1">
    <location>
        <begin position="66"/>
        <end position="87"/>
    </location>
</feature>
<feature type="transmembrane region" description="Helical" evidence="1">
    <location>
        <begin position="32"/>
        <end position="54"/>
    </location>
</feature>
<feature type="transmembrane region" description="Helical" evidence="1">
    <location>
        <begin position="150"/>
        <end position="169"/>
    </location>
</feature>
<feature type="transmembrane region" description="Helical" evidence="1">
    <location>
        <begin position="175"/>
        <end position="197"/>
    </location>
</feature>
<sequence length="201" mass="22879">MKKTQDNLIKLNSIFIMSLLVANVVAGKMVNIYGLIVPSAVVAYAITFLCTDIIGEIWGKDEANKAVKNGFLIQLFSLFLIFLALRLTPADFAKDFNDKFQAVLGQSARMVIASLIAYLISQANDVYIFHKLKDRYQSKHKWLRNNLSTITSQLIDTAIFITIAFYGVVPDLLWVIISQYLIKFILALLDTPFFYYFTKEK</sequence>
<dbReference type="GO" id="GO:0005886">
    <property type="term" value="C:plasma membrane"/>
    <property type="evidence" value="ECO:0007669"/>
    <property type="project" value="UniProtKB-SubCell"/>
</dbReference>
<keyword evidence="1" id="KW-0812">Transmembrane</keyword>
<keyword evidence="1" id="KW-0472">Membrane</keyword>
<organism evidence="2 3">
    <name type="scientific">Peptoanaerobacter stomatis</name>
    <dbReference type="NCBI Taxonomy" id="796937"/>
    <lineage>
        <taxon>Bacteria</taxon>
        <taxon>Bacillati</taxon>
        <taxon>Bacillota</taxon>
        <taxon>Clostridia</taxon>
        <taxon>Peptostreptococcales</taxon>
        <taxon>Filifactoraceae</taxon>
        <taxon>Peptoanaerobacter</taxon>
    </lineage>
</organism>
<keyword evidence="1" id="KW-1003">Cell membrane</keyword>
<gene>
    <name evidence="2" type="ORF">HMPREF9628_00149</name>
</gene>
<dbReference type="Pfam" id="PF02592">
    <property type="entry name" value="Vut_1"/>
    <property type="match status" value="1"/>
</dbReference>
<accession>G9XA58</accession>
<dbReference type="AlphaFoldDB" id="G9XA58"/>
<dbReference type="NCBIfam" id="TIGR00697">
    <property type="entry name" value="queuosine precursor transporter"/>
    <property type="match status" value="1"/>
</dbReference>
<protein>
    <recommendedName>
        <fullName evidence="1">Probable queuosine precursor transporter</fullName>
        <shortName evidence="1">Q precursor transporter</shortName>
    </recommendedName>
</protein>
<dbReference type="PANTHER" id="PTHR34300:SF2">
    <property type="entry name" value="QUEUOSINE PRECURSOR TRANSPORTER-RELATED"/>
    <property type="match status" value="1"/>
</dbReference>
<proteinExistence type="inferred from homology"/>
<feature type="transmembrane region" description="Helical" evidence="1">
    <location>
        <begin position="107"/>
        <end position="129"/>
    </location>
</feature>
<dbReference type="PANTHER" id="PTHR34300">
    <property type="entry name" value="QUEUOSINE PRECURSOR TRANSPORTER-RELATED"/>
    <property type="match status" value="1"/>
</dbReference>
<evidence type="ECO:0000256" key="1">
    <source>
        <dbReference type="HAMAP-Rule" id="MF_02088"/>
    </source>
</evidence>